<organism evidence="3 4">
    <name type="scientific">Crucibulum laeve</name>
    <dbReference type="NCBI Taxonomy" id="68775"/>
    <lineage>
        <taxon>Eukaryota</taxon>
        <taxon>Fungi</taxon>
        <taxon>Dikarya</taxon>
        <taxon>Basidiomycota</taxon>
        <taxon>Agaricomycotina</taxon>
        <taxon>Agaricomycetes</taxon>
        <taxon>Agaricomycetidae</taxon>
        <taxon>Agaricales</taxon>
        <taxon>Agaricineae</taxon>
        <taxon>Nidulariaceae</taxon>
        <taxon>Crucibulum</taxon>
    </lineage>
</organism>
<protein>
    <recommendedName>
        <fullName evidence="2">SWIM-type domain-containing protein</fullName>
    </recommendedName>
</protein>
<gene>
    <name evidence="3" type="ORF">BDQ12DRAFT_701612</name>
</gene>
<keyword evidence="4" id="KW-1185">Reference proteome</keyword>
<dbReference type="EMBL" id="ML213787">
    <property type="protein sequence ID" value="TFK31300.1"/>
    <property type="molecule type" value="Genomic_DNA"/>
</dbReference>
<keyword evidence="1" id="KW-0862">Zinc</keyword>
<dbReference type="OrthoDB" id="3221775at2759"/>
<feature type="domain" description="SWIM-type" evidence="2">
    <location>
        <begin position="83"/>
        <end position="116"/>
    </location>
</feature>
<dbReference type="PROSITE" id="PS50966">
    <property type="entry name" value="ZF_SWIM"/>
    <property type="match status" value="1"/>
</dbReference>
<proteinExistence type="predicted"/>
<accession>A0A5C3LEX2</accession>
<dbReference type="GO" id="GO:0008270">
    <property type="term" value="F:zinc ion binding"/>
    <property type="evidence" value="ECO:0007669"/>
    <property type="project" value="UniProtKB-KW"/>
</dbReference>
<evidence type="ECO:0000256" key="1">
    <source>
        <dbReference type="PROSITE-ProRule" id="PRU00325"/>
    </source>
</evidence>
<keyword evidence="1" id="KW-0863">Zinc-finger</keyword>
<dbReference type="InterPro" id="IPR007527">
    <property type="entry name" value="Znf_SWIM"/>
</dbReference>
<dbReference type="Proteomes" id="UP000308652">
    <property type="component" value="Unassembled WGS sequence"/>
</dbReference>
<reference evidence="3 4" key="1">
    <citation type="journal article" date="2019" name="Nat. Ecol. Evol.">
        <title>Megaphylogeny resolves global patterns of mushroom evolution.</title>
        <authorList>
            <person name="Varga T."/>
            <person name="Krizsan K."/>
            <person name="Foldi C."/>
            <person name="Dima B."/>
            <person name="Sanchez-Garcia M."/>
            <person name="Sanchez-Ramirez S."/>
            <person name="Szollosi G.J."/>
            <person name="Szarkandi J.G."/>
            <person name="Papp V."/>
            <person name="Albert L."/>
            <person name="Andreopoulos W."/>
            <person name="Angelini C."/>
            <person name="Antonin V."/>
            <person name="Barry K.W."/>
            <person name="Bougher N.L."/>
            <person name="Buchanan P."/>
            <person name="Buyck B."/>
            <person name="Bense V."/>
            <person name="Catcheside P."/>
            <person name="Chovatia M."/>
            <person name="Cooper J."/>
            <person name="Damon W."/>
            <person name="Desjardin D."/>
            <person name="Finy P."/>
            <person name="Geml J."/>
            <person name="Haridas S."/>
            <person name="Hughes K."/>
            <person name="Justo A."/>
            <person name="Karasinski D."/>
            <person name="Kautmanova I."/>
            <person name="Kiss B."/>
            <person name="Kocsube S."/>
            <person name="Kotiranta H."/>
            <person name="LaButti K.M."/>
            <person name="Lechner B.E."/>
            <person name="Liimatainen K."/>
            <person name="Lipzen A."/>
            <person name="Lukacs Z."/>
            <person name="Mihaltcheva S."/>
            <person name="Morgado L.N."/>
            <person name="Niskanen T."/>
            <person name="Noordeloos M.E."/>
            <person name="Ohm R.A."/>
            <person name="Ortiz-Santana B."/>
            <person name="Ovrebo C."/>
            <person name="Racz N."/>
            <person name="Riley R."/>
            <person name="Savchenko A."/>
            <person name="Shiryaev A."/>
            <person name="Soop K."/>
            <person name="Spirin V."/>
            <person name="Szebenyi C."/>
            <person name="Tomsovsky M."/>
            <person name="Tulloss R.E."/>
            <person name="Uehling J."/>
            <person name="Grigoriev I.V."/>
            <person name="Vagvolgyi C."/>
            <person name="Papp T."/>
            <person name="Martin F.M."/>
            <person name="Miettinen O."/>
            <person name="Hibbett D.S."/>
            <person name="Nagy L.G."/>
        </authorList>
    </citation>
    <scope>NUCLEOTIDE SEQUENCE [LARGE SCALE GENOMIC DNA]</scope>
    <source>
        <strain evidence="3 4">CBS 166.37</strain>
    </source>
</reference>
<sequence>MGVENFWQQFKHNYLHTTAQPQFDHLVWILIYKVTPSYFAHAGMLDNIYRLGCSKPLTTYQRAFKMSWRKLLLATLALSGKVYETNINKWTCNCGCQMYHCHHLCKHLVQAVGDPGVDFWGSVIHCQVVPIYRHPALVPKGEAIGAYIEPNNGSVTDGDDHKWSGDCSILQVPTKHLQSSDEDSIIDFTASLPMAQPDSNEDSIIDLTASLPMAQPDSDEETEVSINHVPPSQLSCILKTSVIYQLNLLSDTLRIKAEKLQKASEIILAQIPQRNKIWMLHMSTGRTCSTTWAIGKGKTEQRKVKNTMGYHIASTASTPEL</sequence>
<evidence type="ECO:0000259" key="2">
    <source>
        <dbReference type="PROSITE" id="PS50966"/>
    </source>
</evidence>
<name>A0A5C3LEX2_9AGAR</name>
<evidence type="ECO:0000313" key="3">
    <source>
        <dbReference type="EMBL" id="TFK31300.1"/>
    </source>
</evidence>
<keyword evidence="1" id="KW-0479">Metal-binding</keyword>
<dbReference type="AlphaFoldDB" id="A0A5C3LEX2"/>
<evidence type="ECO:0000313" key="4">
    <source>
        <dbReference type="Proteomes" id="UP000308652"/>
    </source>
</evidence>